<keyword evidence="1" id="KW-0472">Membrane</keyword>
<accession>A0A2S0HZH0</accession>
<protein>
    <submittedName>
        <fullName evidence="3">Alpha/beta hydrolase</fullName>
    </submittedName>
</protein>
<evidence type="ECO:0000313" key="3">
    <source>
        <dbReference type="EMBL" id="AVI52061.1"/>
    </source>
</evidence>
<proteinExistence type="predicted"/>
<sequence>MKTLKRVFLFILAAAVIVIMGAYLLQEKFIFLPSKLPQEYVYDFDHDFEELFIDTEDGARLNALHFKQENPRGIIVYYHGNAGDLSRWGKVTSYFLQFNYEVLVMDYRTYGKSTGKLSEKALYSDAQLFYNKAKELFPEGNIIVYGRSLGTAMAAYVASKNKPKKLILETPFYDFRKLVQEKVPYLPIKLLKYDFPVAYFTDDVKCRIVIIHGTDDGVVPFEFGEKLYKTLPLEQRSFVTVDGGKHNDLINHQAYRLTIYKELL</sequence>
<dbReference type="EMBL" id="CP027062">
    <property type="protein sequence ID" value="AVI52061.1"/>
    <property type="molecule type" value="Genomic_DNA"/>
</dbReference>
<keyword evidence="3" id="KW-0378">Hydrolase</keyword>
<keyword evidence="1" id="KW-0812">Transmembrane</keyword>
<dbReference type="Pfam" id="PF12146">
    <property type="entry name" value="Hydrolase_4"/>
    <property type="match status" value="1"/>
</dbReference>
<reference evidence="3 4" key="1">
    <citation type="submission" date="2018-02" db="EMBL/GenBank/DDBJ databases">
        <title>Genomic analysis of the strain RR4-38 isolated from a seawater recirculating aquaculture system.</title>
        <authorList>
            <person name="Kim Y.-S."/>
            <person name="Jang Y.H."/>
            <person name="Kim K.-H."/>
        </authorList>
    </citation>
    <scope>NUCLEOTIDE SEQUENCE [LARGE SCALE GENOMIC DNA]</scope>
    <source>
        <strain evidence="3 4">RR4-38</strain>
    </source>
</reference>
<keyword evidence="4" id="KW-1185">Reference proteome</keyword>
<dbReference type="Proteomes" id="UP000238442">
    <property type="component" value="Chromosome"/>
</dbReference>
<dbReference type="RefSeq" id="WP_105217301.1">
    <property type="nucleotide sequence ID" value="NZ_CP027062.1"/>
</dbReference>
<dbReference type="GO" id="GO:0016787">
    <property type="term" value="F:hydrolase activity"/>
    <property type="evidence" value="ECO:0007669"/>
    <property type="project" value="UniProtKB-KW"/>
</dbReference>
<evidence type="ECO:0000256" key="1">
    <source>
        <dbReference type="SAM" id="Phobius"/>
    </source>
</evidence>
<organism evidence="3 4">
    <name type="scientific">Pukyongia salina</name>
    <dbReference type="NCBI Taxonomy" id="2094025"/>
    <lineage>
        <taxon>Bacteria</taxon>
        <taxon>Pseudomonadati</taxon>
        <taxon>Bacteroidota</taxon>
        <taxon>Flavobacteriia</taxon>
        <taxon>Flavobacteriales</taxon>
        <taxon>Flavobacteriaceae</taxon>
        <taxon>Pukyongia</taxon>
    </lineage>
</organism>
<dbReference type="Gene3D" id="3.40.50.1820">
    <property type="entry name" value="alpha/beta hydrolase"/>
    <property type="match status" value="1"/>
</dbReference>
<dbReference type="PANTHER" id="PTHR12277">
    <property type="entry name" value="ALPHA/BETA HYDROLASE DOMAIN-CONTAINING PROTEIN"/>
    <property type="match status" value="1"/>
</dbReference>
<feature type="domain" description="Serine aminopeptidase S33" evidence="2">
    <location>
        <begin position="70"/>
        <end position="179"/>
    </location>
</feature>
<gene>
    <name evidence="3" type="ORF">C5O00_13215</name>
</gene>
<dbReference type="SUPFAM" id="SSF53474">
    <property type="entry name" value="alpha/beta-Hydrolases"/>
    <property type="match status" value="1"/>
</dbReference>
<name>A0A2S0HZH0_9FLAO</name>
<dbReference type="PANTHER" id="PTHR12277:SF81">
    <property type="entry name" value="PROTEIN ABHD13"/>
    <property type="match status" value="1"/>
</dbReference>
<evidence type="ECO:0000259" key="2">
    <source>
        <dbReference type="Pfam" id="PF12146"/>
    </source>
</evidence>
<dbReference type="AlphaFoldDB" id="A0A2S0HZH0"/>
<dbReference type="KEGG" id="aue:C5O00_13215"/>
<keyword evidence="1" id="KW-1133">Transmembrane helix</keyword>
<dbReference type="InterPro" id="IPR029058">
    <property type="entry name" value="AB_hydrolase_fold"/>
</dbReference>
<dbReference type="InterPro" id="IPR022742">
    <property type="entry name" value="Hydrolase_4"/>
</dbReference>
<dbReference type="OrthoDB" id="9777090at2"/>
<feature type="transmembrane region" description="Helical" evidence="1">
    <location>
        <begin position="7"/>
        <end position="25"/>
    </location>
</feature>
<evidence type="ECO:0000313" key="4">
    <source>
        <dbReference type="Proteomes" id="UP000238442"/>
    </source>
</evidence>